<proteinExistence type="predicted"/>
<gene>
    <name evidence="2" type="ORF">EF384_03155</name>
</gene>
<keyword evidence="1" id="KW-0812">Transmembrane</keyword>
<protein>
    <recommendedName>
        <fullName evidence="4">YitT family protein</fullName>
    </recommendedName>
</protein>
<dbReference type="AlphaFoldDB" id="A0A3N4GFR3"/>
<dbReference type="PANTHER" id="PTHR40078">
    <property type="entry name" value="INTEGRAL MEMBRANE PROTEIN-RELATED"/>
    <property type="match status" value="1"/>
</dbReference>
<feature type="transmembrane region" description="Helical" evidence="1">
    <location>
        <begin position="84"/>
        <end position="104"/>
    </location>
</feature>
<keyword evidence="3" id="KW-1185">Reference proteome</keyword>
<reference evidence="2 3" key="1">
    <citation type="submission" date="2018-11" db="EMBL/GenBank/DDBJ databases">
        <title>Aerococcus sp. SJQ22, whole genome shotgun sequence.</title>
        <authorList>
            <person name="Sun L."/>
            <person name="Gao X."/>
            <person name="Chen W."/>
            <person name="Huang K."/>
        </authorList>
    </citation>
    <scope>NUCLEOTIDE SEQUENCE [LARGE SCALE GENOMIC DNA]</scope>
    <source>
        <strain evidence="2 3">SJQ22</strain>
    </source>
</reference>
<feature type="transmembrane region" description="Helical" evidence="1">
    <location>
        <begin position="165"/>
        <end position="187"/>
    </location>
</feature>
<dbReference type="RefSeq" id="WP_123779539.1">
    <property type="nucleotide sequence ID" value="NZ_RKMG01000006.1"/>
</dbReference>
<feature type="transmembrane region" description="Helical" evidence="1">
    <location>
        <begin position="52"/>
        <end position="72"/>
    </location>
</feature>
<sequence length="215" mass="23386">MKNLTKDLVIRALIAFVGCVFIAIGISLSGAVNMGMDPFSALWVAVSKIMGVGLGNLMLVVNLIIFAVIFLIDRSKFGLGTFINWIFTGYMIQFFGDYFISIGLGDDYNLLVRVVLTLVSVSVLLFGAALYMSAGLGMAPLDAIAPVIEEKTKLSYVQGRMIHEILCLVLAFFLGGPVGLMTIYMGFFAGPMIAMFRAKLAEPLVKRLTGETLYQ</sequence>
<dbReference type="Pfam" id="PF19700">
    <property type="entry name" value="DUF6198"/>
    <property type="match status" value="1"/>
</dbReference>
<comment type="caution">
    <text evidence="2">The sequence shown here is derived from an EMBL/GenBank/DDBJ whole genome shotgun (WGS) entry which is preliminary data.</text>
</comment>
<dbReference type="PANTHER" id="PTHR40078:SF1">
    <property type="entry name" value="INTEGRAL MEMBRANE PROTEIN"/>
    <property type="match status" value="1"/>
</dbReference>
<dbReference type="Proteomes" id="UP000273977">
    <property type="component" value="Unassembled WGS sequence"/>
</dbReference>
<keyword evidence="1" id="KW-0472">Membrane</keyword>
<evidence type="ECO:0000256" key="1">
    <source>
        <dbReference type="SAM" id="Phobius"/>
    </source>
</evidence>
<organism evidence="2 3">
    <name type="scientific">Aerococcus agrisoli</name>
    <dbReference type="NCBI Taxonomy" id="2487350"/>
    <lineage>
        <taxon>Bacteria</taxon>
        <taxon>Bacillati</taxon>
        <taxon>Bacillota</taxon>
        <taxon>Bacilli</taxon>
        <taxon>Lactobacillales</taxon>
        <taxon>Aerococcaceae</taxon>
        <taxon>Aerococcus</taxon>
    </lineage>
</organism>
<name>A0A3N4GFR3_9LACT</name>
<keyword evidence="1" id="KW-1133">Transmembrane helix</keyword>
<dbReference type="InterPro" id="IPR038750">
    <property type="entry name" value="YczE/YyaS-like"/>
</dbReference>
<evidence type="ECO:0000313" key="2">
    <source>
        <dbReference type="EMBL" id="RPA61025.1"/>
    </source>
</evidence>
<feature type="transmembrane region" description="Helical" evidence="1">
    <location>
        <begin position="12"/>
        <end position="32"/>
    </location>
</feature>
<evidence type="ECO:0008006" key="4">
    <source>
        <dbReference type="Google" id="ProtNLM"/>
    </source>
</evidence>
<dbReference type="OrthoDB" id="9814474at2"/>
<dbReference type="EMBL" id="RKMG01000006">
    <property type="protein sequence ID" value="RPA61025.1"/>
    <property type="molecule type" value="Genomic_DNA"/>
</dbReference>
<accession>A0A3N4GFR3</accession>
<evidence type="ECO:0000313" key="3">
    <source>
        <dbReference type="Proteomes" id="UP000273977"/>
    </source>
</evidence>
<feature type="transmembrane region" description="Helical" evidence="1">
    <location>
        <begin position="110"/>
        <end position="131"/>
    </location>
</feature>